<organism evidence="2 3">
    <name type="scientific">Paracoccus maritimus</name>
    <dbReference type="NCBI Taxonomy" id="2933292"/>
    <lineage>
        <taxon>Bacteria</taxon>
        <taxon>Pseudomonadati</taxon>
        <taxon>Pseudomonadota</taxon>
        <taxon>Alphaproteobacteria</taxon>
        <taxon>Rhodobacterales</taxon>
        <taxon>Paracoccaceae</taxon>
        <taxon>Paracoccus</taxon>
    </lineage>
</organism>
<comment type="caution">
    <text evidence="2">The sequence shown here is derived from an EMBL/GenBank/DDBJ whole genome shotgun (WGS) entry which is preliminary data.</text>
</comment>
<dbReference type="InterPro" id="IPR041698">
    <property type="entry name" value="Methyltransf_25"/>
</dbReference>
<name>A0ABT2K869_9RHOB</name>
<dbReference type="InterPro" id="IPR029063">
    <property type="entry name" value="SAM-dependent_MTases_sf"/>
</dbReference>
<evidence type="ECO:0000259" key="1">
    <source>
        <dbReference type="Pfam" id="PF13649"/>
    </source>
</evidence>
<evidence type="ECO:0000313" key="2">
    <source>
        <dbReference type="EMBL" id="MCT4332725.1"/>
    </source>
</evidence>
<dbReference type="GO" id="GO:0032259">
    <property type="term" value="P:methylation"/>
    <property type="evidence" value="ECO:0007669"/>
    <property type="project" value="UniProtKB-KW"/>
</dbReference>
<dbReference type="CDD" id="cd02440">
    <property type="entry name" value="AdoMet_MTases"/>
    <property type="match status" value="1"/>
</dbReference>
<dbReference type="GO" id="GO:0008168">
    <property type="term" value="F:methyltransferase activity"/>
    <property type="evidence" value="ECO:0007669"/>
    <property type="project" value="UniProtKB-KW"/>
</dbReference>
<dbReference type="EMBL" id="JANAVZ010000003">
    <property type="protein sequence ID" value="MCT4332725.1"/>
    <property type="molecule type" value="Genomic_DNA"/>
</dbReference>
<keyword evidence="2" id="KW-0808">Transferase</keyword>
<dbReference type="RefSeq" id="WP_260276603.1">
    <property type="nucleotide sequence ID" value="NZ_JANAVZ010000003.1"/>
</dbReference>
<dbReference type="SUPFAM" id="SSF53335">
    <property type="entry name" value="S-adenosyl-L-methionine-dependent methyltransferases"/>
    <property type="match status" value="1"/>
</dbReference>
<evidence type="ECO:0000313" key="3">
    <source>
        <dbReference type="Proteomes" id="UP001320702"/>
    </source>
</evidence>
<dbReference type="Pfam" id="PF13649">
    <property type="entry name" value="Methyltransf_25"/>
    <property type="match status" value="1"/>
</dbReference>
<dbReference type="Gene3D" id="3.40.50.150">
    <property type="entry name" value="Vaccinia Virus protein VP39"/>
    <property type="match status" value="1"/>
</dbReference>
<gene>
    <name evidence="2" type="ORF">MU516_07570</name>
</gene>
<keyword evidence="3" id="KW-1185">Reference proteome</keyword>
<sequence>MDWNARFEGKAFHYGRSPAAFVRDHMVGLGQGACVLTIAEGEGRNAVWLARQGYHVTAIEPTESGRAKALDLAARHDVKLDWRSESLDGFDWPDGSFDAALGCFFQFAAPGFRSRILAGLGRSVRSGGQVFLHGFSIRQMANSSGGPKIEEQLWTVPLILAAYPGWQVIRAQEYDAVLDEGPGHSGPAALVDVIVRKPD</sequence>
<dbReference type="Proteomes" id="UP001320702">
    <property type="component" value="Unassembled WGS sequence"/>
</dbReference>
<accession>A0ABT2K869</accession>
<keyword evidence="2" id="KW-0489">Methyltransferase</keyword>
<reference evidence="2 3" key="1">
    <citation type="submission" date="2022-04" db="EMBL/GenBank/DDBJ databases">
        <title>Paracoccus sp. YLB-12 draft genome sequence.</title>
        <authorList>
            <person name="Yu L."/>
        </authorList>
    </citation>
    <scope>NUCLEOTIDE SEQUENCE [LARGE SCALE GENOMIC DNA]</scope>
    <source>
        <strain evidence="2 3">YLB-12</strain>
    </source>
</reference>
<feature type="domain" description="Methyltransferase" evidence="1">
    <location>
        <begin position="35"/>
        <end position="128"/>
    </location>
</feature>
<proteinExistence type="predicted"/>
<protein>
    <submittedName>
        <fullName evidence="2">Class I SAM-dependent methyltransferase</fullName>
    </submittedName>
</protein>